<name>A0A1Y1XP35_9FUNG</name>
<protein>
    <submittedName>
        <fullName evidence="3">Uncharacterized protein</fullName>
    </submittedName>
</protein>
<evidence type="ECO:0000313" key="3">
    <source>
        <dbReference type="EMBL" id="ORX87508.1"/>
    </source>
</evidence>
<feature type="coiled-coil region" evidence="1">
    <location>
        <begin position="427"/>
        <end position="454"/>
    </location>
</feature>
<dbReference type="Proteomes" id="UP000193944">
    <property type="component" value="Unassembled WGS sequence"/>
</dbReference>
<feature type="region of interest" description="Disordered" evidence="2">
    <location>
        <begin position="770"/>
        <end position="866"/>
    </location>
</feature>
<dbReference type="AlphaFoldDB" id="A0A1Y1XP35"/>
<evidence type="ECO:0000256" key="1">
    <source>
        <dbReference type="SAM" id="Coils"/>
    </source>
</evidence>
<accession>A0A1Y1XP35</accession>
<reference evidence="3 4" key="1">
    <citation type="submission" date="2016-08" db="EMBL/GenBank/DDBJ databases">
        <title>A Parts List for Fungal Cellulosomes Revealed by Comparative Genomics.</title>
        <authorList>
            <consortium name="DOE Joint Genome Institute"/>
            <person name="Haitjema C.H."/>
            <person name="Gilmore S.P."/>
            <person name="Henske J.K."/>
            <person name="Solomon K.V."/>
            <person name="De Groot R."/>
            <person name="Kuo A."/>
            <person name="Mondo S.J."/>
            <person name="Salamov A.A."/>
            <person name="Labutti K."/>
            <person name="Zhao Z."/>
            <person name="Chiniquy J."/>
            <person name="Barry K."/>
            <person name="Brewer H.M."/>
            <person name="Purvine S.O."/>
            <person name="Wright A.T."/>
            <person name="Boxma B."/>
            <person name="Van Alen T."/>
            <person name="Hackstein J.H."/>
            <person name="Baker S.E."/>
            <person name="Grigoriev I.V."/>
            <person name="O'Malley M.A."/>
        </authorList>
    </citation>
    <scope>NUCLEOTIDE SEQUENCE [LARGE SCALE GENOMIC DNA]</scope>
    <source>
        <strain evidence="3 4">S4</strain>
    </source>
</reference>
<organism evidence="3 4">
    <name type="scientific">Anaeromyces robustus</name>
    <dbReference type="NCBI Taxonomy" id="1754192"/>
    <lineage>
        <taxon>Eukaryota</taxon>
        <taxon>Fungi</taxon>
        <taxon>Fungi incertae sedis</taxon>
        <taxon>Chytridiomycota</taxon>
        <taxon>Chytridiomycota incertae sedis</taxon>
        <taxon>Neocallimastigomycetes</taxon>
        <taxon>Neocallimastigales</taxon>
        <taxon>Neocallimastigaceae</taxon>
        <taxon>Anaeromyces</taxon>
    </lineage>
</organism>
<dbReference type="OrthoDB" id="67750at2759"/>
<sequence>MNNIIKEIDNVKWINKDEQQNVINIFISEVIFRYGKMESFIRKIAKTPEIYNQLLKHMFARLNNIKDEILEFCLVRKNKLNKIGVFNEKTNTDRIFTIFRTELRRKMDEEMYYLQTNNKFKETKEKEKEKKELTFEEKFNNEINDMNRQFDDMINPAKNLIIPPIIESRNKEENSKKFKEEMNKIIIDENNDKKIKKNDTKIQKEIKSILKKRRKMLNKDENDECSEDDRSNDNDYENNDDLDESFFNINKINDYKDISKDLEKLNKREYNQNRDLDDRKGIKIINIEDKNKNRKNKEENNNNEKLTLYEKIKKVFNEMEDRYEYNSTIGQVLIDNNLTNIEEDLKDEHIKEMYDKIKKINESREWETLYNNQDKSDCESSDHELSNNSLLQFKLYTFNKKPIYSTKPKKHSYYLEKSHVYNNDPKNRFDYDEMDELEEEYKKLQETYDNDFLNEFNFDTSTPMRIHGLKRSINEDVGLLKIDPLLDIMCKFENPNELEKKKYLDEKLNMNKEAENLYKEITKFILHKDSDFLDYEDKNKITAAPLCYLEDENRSLFSNINEQIIVFDSEKDKKEKEKQKPEKIVYKPDIKLLTRKPGKYHIKADKFFKDRSFAMDFIPSSKYESLKYNYGGYIPAYIVKKKKAQKKHETIITMDEYKQYVINLKCDFIHDIIIKDSIEQQRRSDEKYYHELLKKELITHDEKNQMILFKKKYKKYKYKSYEISKTADGYWNPEVLEYMYALSRQKIIGNIDSGGFDINSKYLDKVIKEDDDDKDKEKDKEKNEFDQKKDSINNSIKNEIKDSNVSKENNPSKSILKESSILKEGSLSKDNNSSRVQTSKSKSSWAEDDYDDIDDDTSFPPNPCNSYVNSDDELSDAISKYFTQSKNIDKSYDTIAGGIYMTLPSMQEAMECIFNRLKMPINEKVDLAIKYGSYEFSMKFIEAISIWNALSKLIKKREEKLEKIREFESKISNPYRFFKHGESSLPIARFIEELYRKNFVKDLEPLNKKIIKSCIKIYKKYGDIVKYDGKPYIEKMKNDYSNIIKYAYREFEKKQNEVPYTLKF</sequence>
<feature type="region of interest" description="Disordered" evidence="2">
    <location>
        <begin position="217"/>
        <end position="242"/>
    </location>
</feature>
<dbReference type="PANTHER" id="PTHR16078:SF1">
    <property type="entry name" value="COILED-COIL DOMAIN-CONTAINING PROTEIN 87"/>
    <property type="match status" value="1"/>
</dbReference>
<dbReference type="InterPro" id="IPR037383">
    <property type="entry name" value="CCDC87"/>
</dbReference>
<feature type="compositionally biased region" description="Basic and acidic residues" evidence="2">
    <location>
        <begin position="775"/>
        <end position="791"/>
    </location>
</feature>
<feature type="compositionally biased region" description="Low complexity" evidence="2">
    <location>
        <begin position="812"/>
        <end position="824"/>
    </location>
</feature>
<feature type="compositionally biased region" description="Acidic residues" evidence="2">
    <location>
        <begin position="846"/>
        <end position="857"/>
    </location>
</feature>
<reference evidence="3 4" key="2">
    <citation type="submission" date="2016-08" db="EMBL/GenBank/DDBJ databases">
        <title>Pervasive Adenine N6-methylation of Active Genes in Fungi.</title>
        <authorList>
            <consortium name="DOE Joint Genome Institute"/>
            <person name="Mondo S.J."/>
            <person name="Dannebaum R.O."/>
            <person name="Kuo R.C."/>
            <person name="Labutti K."/>
            <person name="Haridas S."/>
            <person name="Kuo A."/>
            <person name="Salamov A."/>
            <person name="Ahrendt S.R."/>
            <person name="Lipzen A."/>
            <person name="Sullivan W."/>
            <person name="Andreopoulos W.B."/>
            <person name="Clum A."/>
            <person name="Lindquist E."/>
            <person name="Daum C."/>
            <person name="Ramamoorthy G.K."/>
            <person name="Gryganskyi A."/>
            <person name="Culley D."/>
            <person name="Magnuson J.K."/>
            <person name="James T.Y."/>
            <person name="O'Malley M.A."/>
            <person name="Stajich J.E."/>
            <person name="Spatafora J.W."/>
            <person name="Visel A."/>
            <person name="Grigoriev I.V."/>
        </authorList>
    </citation>
    <scope>NUCLEOTIDE SEQUENCE [LARGE SCALE GENOMIC DNA]</scope>
    <source>
        <strain evidence="3 4">S4</strain>
    </source>
</reference>
<comment type="caution">
    <text evidence="3">The sequence shown here is derived from an EMBL/GenBank/DDBJ whole genome shotgun (WGS) entry which is preliminary data.</text>
</comment>
<keyword evidence="4" id="KW-1185">Reference proteome</keyword>
<evidence type="ECO:0000313" key="4">
    <source>
        <dbReference type="Proteomes" id="UP000193944"/>
    </source>
</evidence>
<evidence type="ECO:0000256" key="2">
    <source>
        <dbReference type="SAM" id="MobiDB-lite"/>
    </source>
</evidence>
<dbReference type="PANTHER" id="PTHR16078">
    <property type="entry name" value="COILED-COIL DOMAIN-CONTAINING PROTEIN 87"/>
    <property type="match status" value="1"/>
</dbReference>
<dbReference type="EMBL" id="MCFG01000008">
    <property type="protein sequence ID" value="ORX87508.1"/>
    <property type="molecule type" value="Genomic_DNA"/>
</dbReference>
<feature type="compositionally biased region" description="Polar residues" evidence="2">
    <location>
        <begin position="828"/>
        <end position="838"/>
    </location>
</feature>
<dbReference type="Gene3D" id="1.20.58.1520">
    <property type="match status" value="1"/>
</dbReference>
<keyword evidence="1" id="KW-0175">Coiled coil</keyword>
<proteinExistence type="predicted"/>
<gene>
    <name evidence="3" type="ORF">BCR32DRAFT_264271</name>
</gene>